<comment type="similarity">
    <text evidence="4">Belongs to the carotenoid/retinoid oxidoreductase family.</text>
</comment>
<keyword evidence="8" id="KW-1185">Reference proteome</keyword>
<dbReference type="EC" id="1.3.8.2" evidence="7"/>
<evidence type="ECO:0000256" key="2">
    <source>
        <dbReference type="ARBA" id="ARBA00022746"/>
    </source>
</evidence>
<dbReference type="KEGG" id="cgk:CGERO_00960"/>
<feature type="domain" description="Amine oxidase" evidence="6">
    <location>
        <begin position="12"/>
        <end position="479"/>
    </location>
</feature>
<keyword evidence="3 4" id="KW-0560">Oxidoreductase</keyword>
<gene>
    <name evidence="7" type="primary">crtN</name>
    <name evidence="7" type="ORF">CGERO_00960</name>
</gene>
<accession>A0A3G6IY01</accession>
<feature type="signal peptide" evidence="5">
    <location>
        <begin position="1"/>
        <end position="18"/>
    </location>
</feature>
<evidence type="ECO:0000313" key="8">
    <source>
        <dbReference type="Proteomes" id="UP000271587"/>
    </source>
</evidence>
<dbReference type="InterPro" id="IPR002937">
    <property type="entry name" value="Amino_oxidase"/>
</dbReference>
<comment type="pathway">
    <text evidence="1 4">Carotenoid biosynthesis.</text>
</comment>
<dbReference type="PANTHER" id="PTHR43734">
    <property type="entry name" value="PHYTOENE DESATURASE"/>
    <property type="match status" value="1"/>
</dbReference>
<evidence type="ECO:0000256" key="3">
    <source>
        <dbReference type="ARBA" id="ARBA00023002"/>
    </source>
</evidence>
<dbReference type="SUPFAM" id="SSF51905">
    <property type="entry name" value="FAD/NAD(P)-binding domain"/>
    <property type="match status" value="1"/>
</dbReference>
<keyword evidence="2 4" id="KW-0125">Carotenoid biosynthesis</keyword>
<evidence type="ECO:0000256" key="4">
    <source>
        <dbReference type="RuleBase" id="RU362075"/>
    </source>
</evidence>
<dbReference type="AlphaFoldDB" id="A0A3G6IY01"/>
<dbReference type="InterPro" id="IPR036188">
    <property type="entry name" value="FAD/NAD-bd_sf"/>
</dbReference>
<feature type="chain" id="PRO_5038880725" evidence="5">
    <location>
        <begin position="19"/>
        <end position="491"/>
    </location>
</feature>
<dbReference type="Proteomes" id="UP000271587">
    <property type="component" value="Chromosome"/>
</dbReference>
<dbReference type="PANTHER" id="PTHR43734:SF1">
    <property type="entry name" value="PHYTOENE DESATURASE"/>
    <property type="match status" value="1"/>
</dbReference>
<dbReference type="GO" id="GO:0016117">
    <property type="term" value="P:carotenoid biosynthetic process"/>
    <property type="evidence" value="ECO:0007669"/>
    <property type="project" value="UniProtKB-KW"/>
</dbReference>
<dbReference type="GO" id="GO:0102223">
    <property type="term" value="F:4,4'-diapophytoene desaturase (4,4'-diaponeurosporene-forming)"/>
    <property type="evidence" value="ECO:0007669"/>
    <property type="project" value="UniProtKB-EC"/>
</dbReference>
<dbReference type="EMBL" id="CP033897">
    <property type="protein sequence ID" value="AZA10527.1"/>
    <property type="molecule type" value="Genomic_DNA"/>
</dbReference>
<evidence type="ECO:0000256" key="1">
    <source>
        <dbReference type="ARBA" id="ARBA00004829"/>
    </source>
</evidence>
<keyword evidence="5" id="KW-0732">Signal</keyword>
<dbReference type="PRINTS" id="PR00419">
    <property type="entry name" value="ADXRDTASE"/>
</dbReference>
<proteinExistence type="inferred from homology"/>
<evidence type="ECO:0000256" key="5">
    <source>
        <dbReference type="SAM" id="SignalP"/>
    </source>
</evidence>
<organism evidence="7 8">
    <name type="scientific">Corynebacterium gerontici</name>
    <dbReference type="NCBI Taxonomy" id="2079234"/>
    <lineage>
        <taxon>Bacteria</taxon>
        <taxon>Bacillati</taxon>
        <taxon>Actinomycetota</taxon>
        <taxon>Actinomycetes</taxon>
        <taxon>Mycobacteriales</taxon>
        <taxon>Corynebacteriaceae</taxon>
        <taxon>Corynebacterium</taxon>
    </lineage>
</organism>
<protein>
    <submittedName>
        <fullName evidence="7">Dehydrosqualene desaturase</fullName>
        <ecNumber evidence="7">1.3.8.2</ecNumber>
    </submittedName>
</protein>
<sequence length="491" mass="54179">MSMKAVVIGAGVAGLATAAYLAHEGHEVTVVEKNNHIGGRAGSFSSGGFRWDTGPSWYLMPDAFEHFFQFFGSSTAERLDLVELDPAYRFFPEGLDPIDVSDARAIFESIEPGAGEQLDRYLESARETYEVAVQHFLYNNFTRLPLHKDVTSKLLFLSTLLRTSLEHFVNDRFQDHRLRQMLSYPAVFLSSSPKNTPAMYHLMSHTDLTQGVLYPQGGFAAVVDAIADVAREQGATIRLGAEVAEIVCSNKEVQGVELVDATFLDADVVVSAADLKHTENALLPRHLRTYPEQYFAKRNPGIGTVLLYLGVRGELPQLLHHNLLFSREWDADFEAVFDRPNGFSRSLYISKPSATDPDVAPTGHENLFVLVPVPAQPNFNREEQVAEAAIDQIAQWADIPDLRERIVERHVIGPQHFAEQFYAWSGGSVGPAHTLRQSAMLRGSNASKKVNGLYYAGATTVPGVGVPMCLISAENVVKRLRGDTSSGPLEH</sequence>
<dbReference type="Pfam" id="PF01593">
    <property type="entry name" value="Amino_oxidase"/>
    <property type="match status" value="1"/>
</dbReference>
<dbReference type="Gene3D" id="3.50.50.60">
    <property type="entry name" value="FAD/NAD(P)-binding domain"/>
    <property type="match status" value="2"/>
</dbReference>
<evidence type="ECO:0000259" key="6">
    <source>
        <dbReference type="Pfam" id="PF01593"/>
    </source>
</evidence>
<dbReference type="InterPro" id="IPR014105">
    <property type="entry name" value="Carotenoid/retinoid_OxRdtase"/>
</dbReference>
<evidence type="ECO:0000313" key="7">
    <source>
        <dbReference type="EMBL" id="AZA10527.1"/>
    </source>
</evidence>
<reference evidence="7 8" key="1">
    <citation type="submission" date="2018-11" db="EMBL/GenBank/DDBJ databases">
        <authorList>
            <person name="Kleinhagauer T."/>
            <person name="Glaeser S.P."/>
            <person name="Spergser J."/>
            <person name="Ruckert C."/>
            <person name="Kaempfer P."/>
            <person name="Busse H.-J."/>
        </authorList>
    </citation>
    <scope>NUCLEOTIDE SEQUENCE [LARGE SCALE GENOMIC DNA]</scope>
    <source>
        <strain evidence="7 8">W8</strain>
    </source>
</reference>
<name>A0A3G6IY01_9CORY</name>
<dbReference type="NCBIfam" id="TIGR02734">
    <property type="entry name" value="crtI_fam"/>
    <property type="match status" value="1"/>
</dbReference>